<protein>
    <recommendedName>
        <fullName evidence="3">histidine kinase</fullName>
        <ecNumber evidence="3">2.7.13.3</ecNumber>
    </recommendedName>
</protein>
<dbReference type="Gene3D" id="1.10.287.130">
    <property type="match status" value="1"/>
</dbReference>
<keyword evidence="8" id="KW-0418">Kinase</keyword>
<keyword evidence="9 15" id="KW-0067">ATP-binding</keyword>
<dbReference type="RefSeq" id="WP_263545460.1">
    <property type="nucleotide sequence ID" value="NZ_JAOVZO020000017.1"/>
</dbReference>
<evidence type="ECO:0000256" key="4">
    <source>
        <dbReference type="ARBA" id="ARBA00022553"/>
    </source>
</evidence>
<dbReference type="PRINTS" id="PR00344">
    <property type="entry name" value="BCTRLSENSOR"/>
</dbReference>
<comment type="subcellular location">
    <subcellularLocation>
        <location evidence="2">Membrane</location>
        <topology evidence="2">Multi-pass membrane protein</topology>
    </subcellularLocation>
</comment>
<evidence type="ECO:0000256" key="6">
    <source>
        <dbReference type="ARBA" id="ARBA00022692"/>
    </source>
</evidence>
<dbReference type="SUPFAM" id="SSF55874">
    <property type="entry name" value="ATPase domain of HSP90 chaperone/DNA topoisomerase II/histidine kinase"/>
    <property type="match status" value="1"/>
</dbReference>
<dbReference type="PANTHER" id="PTHR45436:SF14">
    <property type="entry name" value="SENSOR PROTEIN QSEC"/>
    <property type="match status" value="1"/>
</dbReference>
<evidence type="ECO:0000256" key="12">
    <source>
        <dbReference type="ARBA" id="ARBA00023136"/>
    </source>
</evidence>
<evidence type="ECO:0000256" key="7">
    <source>
        <dbReference type="ARBA" id="ARBA00022741"/>
    </source>
</evidence>
<evidence type="ECO:0000313" key="15">
    <source>
        <dbReference type="EMBL" id="MDC8013250.1"/>
    </source>
</evidence>
<dbReference type="InterPro" id="IPR003594">
    <property type="entry name" value="HATPase_dom"/>
</dbReference>
<evidence type="ECO:0000256" key="9">
    <source>
        <dbReference type="ARBA" id="ARBA00022840"/>
    </source>
</evidence>
<dbReference type="PANTHER" id="PTHR45436">
    <property type="entry name" value="SENSOR HISTIDINE KINASE YKOH"/>
    <property type="match status" value="1"/>
</dbReference>
<evidence type="ECO:0000256" key="3">
    <source>
        <dbReference type="ARBA" id="ARBA00012438"/>
    </source>
</evidence>
<sequence length="443" mass="47614">MTSLRRRLFGVLVGAFLGFWLLWVALWAMFMQREGTGLWDGSLAANAQTIARTMPRDRELLAIAPVTGLPANVWMRDDMIYQVWAGGTLLIRSHDAPAAPIKPDFLDGFDERDIDGARFRVYAVSDAAHGIQVQAAKAHSHLEQIARWLAGATLTTVGLLLALLAAALWLGIRWSLKPVDALCEAVAARATFDLAPLPTAQLPSELRGLVDTFNAQLARLDRAVQGERRFVADAAHELRTPLAVLSAHAQIALRAHDVADKDEALRLLAAGIDRGARLSEQLLDLARLDASADGARRRRTDLAELAELVARDYAASARRNAQQIVLSTQPCPLVGDVDELGIQLRNLIDNALRYGGAGARVEIRCAPRDGGGGTLCVADDGPGVAPDERERIFDRFYRVAGSRERGSGIGLSLVARIAASHGATIAVGDGVGGRGFGVTILFP</sequence>
<dbReference type="EC" id="2.7.13.3" evidence="3"/>
<keyword evidence="6 13" id="KW-0812">Transmembrane</keyword>
<evidence type="ECO:0000313" key="16">
    <source>
        <dbReference type="Proteomes" id="UP001139971"/>
    </source>
</evidence>
<gene>
    <name evidence="15" type="ORF">OD750_011940</name>
</gene>
<feature type="transmembrane region" description="Helical" evidence="13">
    <location>
        <begin position="7"/>
        <end position="30"/>
    </location>
</feature>
<evidence type="ECO:0000256" key="13">
    <source>
        <dbReference type="SAM" id="Phobius"/>
    </source>
</evidence>
<comment type="caution">
    <text evidence="15">The sequence shown here is derived from an EMBL/GenBank/DDBJ whole genome shotgun (WGS) entry which is preliminary data.</text>
</comment>
<dbReference type="InterPro" id="IPR005467">
    <property type="entry name" value="His_kinase_dom"/>
</dbReference>
<dbReference type="GO" id="GO:0005886">
    <property type="term" value="C:plasma membrane"/>
    <property type="evidence" value="ECO:0007669"/>
    <property type="project" value="TreeGrafter"/>
</dbReference>
<dbReference type="SMART" id="SM00388">
    <property type="entry name" value="HisKA"/>
    <property type="match status" value="1"/>
</dbReference>
<proteinExistence type="predicted"/>
<dbReference type="Pfam" id="PF02518">
    <property type="entry name" value="HATPase_c"/>
    <property type="match status" value="1"/>
</dbReference>
<keyword evidence="11" id="KW-0902">Two-component regulatory system</keyword>
<evidence type="ECO:0000256" key="10">
    <source>
        <dbReference type="ARBA" id="ARBA00022989"/>
    </source>
</evidence>
<evidence type="ECO:0000256" key="11">
    <source>
        <dbReference type="ARBA" id="ARBA00023012"/>
    </source>
</evidence>
<keyword evidence="5" id="KW-0808">Transferase</keyword>
<name>A0A9X3YL61_9GAMM</name>
<dbReference type="Pfam" id="PF00512">
    <property type="entry name" value="HisKA"/>
    <property type="match status" value="1"/>
</dbReference>
<keyword evidence="4" id="KW-0597">Phosphoprotein</keyword>
<dbReference type="PROSITE" id="PS50109">
    <property type="entry name" value="HIS_KIN"/>
    <property type="match status" value="1"/>
</dbReference>
<dbReference type="InterPro" id="IPR004358">
    <property type="entry name" value="Sig_transdc_His_kin-like_C"/>
</dbReference>
<keyword evidence="16" id="KW-1185">Reference proteome</keyword>
<evidence type="ECO:0000256" key="2">
    <source>
        <dbReference type="ARBA" id="ARBA00004141"/>
    </source>
</evidence>
<keyword evidence="7" id="KW-0547">Nucleotide-binding</keyword>
<dbReference type="GO" id="GO:0005524">
    <property type="term" value="F:ATP binding"/>
    <property type="evidence" value="ECO:0007669"/>
    <property type="project" value="UniProtKB-KW"/>
</dbReference>
<evidence type="ECO:0000256" key="8">
    <source>
        <dbReference type="ARBA" id="ARBA00022777"/>
    </source>
</evidence>
<dbReference type="SUPFAM" id="SSF47384">
    <property type="entry name" value="Homodimeric domain of signal transducing histidine kinase"/>
    <property type="match status" value="1"/>
</dbReference>
<dbReference type="InterPro" id="IPR036890">
    <property type="entry name" value="HATPase_C_sf"/>
</dbReference>
<dbReference type="AlphaFoldDB" id="A0A9X3YL61"/>
<reference evidence="15" key="1">
    <citation type="submission" date="2023-02" db="EMBL/GenBank/DDBJ databases">
        <title>Tahibacter soli sp. nov. isolated from soil.</title>
        <authorList>
            <person name="Baek J.H."/>
            <person name="Lee J.K."/>
            <person name="Choi D.G."/>
            <person name="Jeon C.O."/>
        </authorList>
    </citation>
    <scope>NUCLEOTIDE SEQUENCE</scope>
    <source>
        <strain evidence="15">BL</strain>
    </source>
</reference>
<dbReference type="Proteomes" id="UP001139971">
    <property type="component" value="Unassembled WGS sequence"/>
</dbReference>
<evidence type="ECO:0000259" key="14">
    <source>
        <dbReference type="PROSITE" id="PS50109"/>
    </source>
</evidence>
<dbReference type="EMBL" id="JAOVZO020000017">
    <property type="protein sequence ID" value="MDC8013250.1"/>
    <property type="molecule type" value="Genomic_DNA"/>
</dbReference>
<feature type="domain" description="Histidine kinase" evidence="14">
    <location>
        <begin position="233"/>
        <end position="443"/>
    </location>
</feature>
<keyword evidence="12 13" id="KW-0472">Membrane</keyword>
<dbReference type="InterPro" id="IPR003661">
    <property type="entry name" value="HisK_dim/P_dom"/>
</dbReference>
<dbReference type="GO" id="GO:0000155">
    <property type="term" value="F:phosphorelay sensor kinase activity"/>
    <property type="evidence" value="ECO:0007669"/>
    <property type="project" value="InterPro"/>
</dbReference>
<dbReference type="InterPro" id="IPR050428">
    <property type="entry name" value="TCS_sensor_his_kinase"/>
</dbReference>
<dbReference type="Gene3D" id="3.30.565.10">
    <property type="entry name" value="Histidine kinase-like ATPase, C-terminal domain"/>
    <property type="match status" value="1"/>
</dbReference>
<comment type="catalytic activity">
    <reaction evidence="1">
        <text>ATP + protein L-histidine = ADP + protein N-phospho-L-histidine.</text>
        <dbReference type="EC" id="2.7.13.3"/>
    </reaction>
</comment>
<dbReference type="CDD" id="cd00082">
    <property type="entry name" value="HisKA"/>
    <property type="match status" value="1"/>
</dbReference>
<evidence type="ECO:0000256" key="1">
    <source>
        <dbReference type="ARBA" id="ARBA00000085"/>
    </source>
</evidence>
<keyword evidence="10 13" id="KW-1133">Transmembrane helix</keyword>
<dbReference type="SMART" id="SM00387">
    <property type="entry name" value="HATPase_c"/>
    <property type="match status" value="1"/>
</dbReference>
<feature type="transmembrane region" description="Helical" evidence="13">
    <location>
        <begin position="148"/>
        <end position="172"/>
    </location>
</feature>
<evidence type="ECO:0000256" key="5">
    <source>
        <dbReference type="ARBA" id="ARBA00022679"/>
    </source>
</evidence>
<dbReference type="InterPro" id="IPR036097">
    <property type="entry name" value="HisK_dim/P_sf"/>
</dbReference>
<accession>A0A9X3YL61</accession>
<organism evidence="15 16">
    <name type="scientific">Tahibacter soli</name>
    <dbReference type="NCBI Taxonomy" id="2983605"/>
    <lineage>
        <taxon>Bacteria</taxon>
        <taxon>Pseudomonadati</taxon>
        <taxon>Pseudomonadota</taxon>
        <taxon>Gammaproteobacteria</taxon>
        <taxon>Lysobacterales</taxon>
        <taxon>Rhodanobacteraceae</taxon>
        <taxon>Tahibacter</taxon>
    </lineage>
</organism>